<feature type="binding site" description="axial binding residue" evidence="14">
    <location>
        <position position="451"/>
    </location>
    <ligand>
        <name>heme</name>
        <dbReference type="ChEBI" id="CHEBI:30413"/>
    </ligand>
    <ligandPart>
        <name>Fe</name>
        <dbReference type="ChEBI" id="CHEBI:18248"/>
    </ligandPart>
</feature>
<dbReference type="EMBL" id="WJQU01000003">
    <property type="protein sequence ID" value="KAJ6638118.1"/>
    <property type="molecule type" value="Genomic_DNA"/>
</dbReference>
<dbReference type="InterPro" id="IPR001128">
    <property type="entry name" value="Cyt_P450"/>
</dbReference>
<name>A0A9Q0RZQ0_9DIPT</name>
<evidence type="ECO:0000256" key="14">
    <source>
        <dbReference type="PIRSR" id="PIRSR602401-1"/>
    </source>
</evidence>
<evidence type="ECO:0000256" key="15">
    <source>
        <dbReference type="RuleBase" id="RU000461"/>
    </source>
</evidence>
<dbReference type="GO" id="GO:0016705">
    <property type="term" value="F:oxidoreductase activity, acting on paired donors, with incorporation or reduction of molecular oxygen"/>
    <property type="evidence" value="ECO:0007669"/>
    <property type="project" value="InterPro"/>
</dbReference>
<proteinExistence type="inferred from homology"/>
<evidence type="ECO:0000256" key="9">
    <source>
        <dbReference type="ARBA" id="ARBA00022848"/>
    </source>
</evidence>
<dbReference type="PROSITE" id="PS00086">
    <property type="entry name" value="CYTOCHROME_P450"/>
    <property type="match status" value="1"/>
</dbReference>
<evidence type="ECO:0000313" key="17">
    <source>
        <dbReference type="Proteomes" id="UP001151699"/>
    </source>
</evidence>
<comment type="subcellular location">
    <subcellularLocation>
        <location evidence="4">Endoplasmic reticulum membrane</location>
        <topology evidence="4">Peripheral membrane protein</topology>
    </subcellularLocation>
    <subcellularLocation>
        <location evidence="3">Microsome membrane</location>
        <topology evidence="3">Peripheral membrane protein</topology>
    </subcellularLocation>
</comment>
<keyword evidence="9" id="KW-0492">Microsome</keyword>
<gene>
    <name evidence="16" type="primary">Cyp28a5_1</name>
    <name evidence="16" type="ORF">Bhyg_10851</name>
</gene>
<dbReference type="GO" id="GO:0005506">
    <property type="term" value="F:iron ion binding"/>
    <property type="evidence" value="ECO:0007669"/>
    <property type="project" value="InterPro"/>
</dbReference>
<keyword evidence="11 14" id="KW-0408">Iron</keyword>
<dbReference type="PANTHER" id="PTHR24292:SF84">
    <property type="entry name" value="CYTOCHROME P450 28A5-RELATED"/>
    <property type="match status" value="1"/>
</dbReference>
<dbReference type="InterPro" id="IPR002401">
    <property type="entry name" value="Cyt_P450_E_grp-I"/>
</dbReference>
<dbReference type="Proteomes" id="UP001151699">
    <property type="component" value="Chromosome X"/>
</dbReference>
<dbReference type="Gene3D" id="1.10.630.10">
    <property type="entry name" value="Cytochrome P450"/>
    <property type="match status" value="1"/>
</dbReference>
<keyword evidence="12 15" id="KW-0503">Monooxygenase</keyword>
<dbReference type="OrthoDB" id="2789670at2759"/>
<evidence type="ECO:0000256" key="1">
    <source>
        <dbReference type="ARBA" id="ARBA00001971"/>
    </source>
</evidence>
<evidence type="ECO:0000256" key="6">
    <source>
        <dbReference type="ARBA" id="ARBA00022617"/>
    </source>
</evidence>
<evidence type="ECO:0000256" key="10">
    <source>
        <dbReference type="ARBA" id="ARBA00023002"/>
    </source>
</evidence>
<keyword evidence="7 14" id="KW-0479">Metal-binding</keyword>
<dbReference type="GO" id="GO:0005789">
    <property type="term" value="C:endoplasmic reticulum membrane"/>
    <property type="evidence" value="ECO:0007669"/>
    <property type="project" value="UniProtKB-SubCell"/>
</dbReference>
<dbReference type="SUPFAM" id="SSF48264">
    <property type="entry name" value="Cytochrome P450"/>
    <property type="match status" value="1"/>
</dbReference>
<keyword evidence="6 14" id="KW-0349">Heme</keyword>
<protein>
    <submittedName>
        <fullName evidence="16">Cytochrome P450 28a5</fullName>
    </submittedName>
</protein>
<dbReference type="PANTHER" id="PTHR24292">
    <property type="entry name" value="CYTOCHROME P450"/>
    <property type="match status" value="1"/>
</dbReference>
<evidence type="ECO:0000256" key="12">
    <source>
        <dbReference type="ARBA" id="ARBA00023033"/>
    </source>
</evidence>
<evidence type="ECO:0000256" key="4">
    <source>
        <dbReference type="ARBA" id="ARBA00004406"/>
    </source>
</evidence>
<keyword evidence="13" id="KW-0472">Membrane</keyword>
<evidence type="ECO:0000256" key="7">
    <source>
        <dbReference type="ARBA" id="ARBA00022723"/>
    </source>
</evidence>
<keyword evidence="10 15" id="KW-0560">Oxidoreductase</keyword>
<dbReference type="InterPro" id="IPR036396">
    <property type="entry name" value="Cyt_P450_sf"/>
</dbReference>
<dbReference type="GO" id="GO:0004497">
    <property type="term" value="F:monooxygenase activity"/>
    <property type="evidence" value="ECO:0007669"/>
    <property type="project" value="UniProtKB-KW"/>
</dbReference>
<dbReference type="GO" id="GO:0020037">
    <property type="term" value="F:heme binding"/>
    <property type="evidence" value="ECO:0007669"/>
    <property type="project" value="InterPro"/>
</dbReference>
<evidence type="ECO:0000313" key="16">
    <source>
        <dbReference type="EMBL" id="KAJ6638118.1"/>
    </source>
</evidence>
<dbReference type="InterPro" id="IPR050476">
    <property type="entry name" value="Insect_CytP450_Detox"/>
</dbReference>
<evidence type="ECO:0000256" key="11">
    <source>
        <dbReference type="ARBA" id="ARBA00023004"/>
    </source>
</evidence>
<comment type="function">
    <text evidence="2">May be involved in the metabolism of insect hormones and in the breakdown of synthetic insecticides.</text>
</comment>
<comment type="cofactor">
    <cofactor evidence="1 14">
        <name>heme</name>
        <dbReference type="ChEBI" id="CHEBI:30413"/>
    </cofactor>
</comment>
<dbReference type="AlphaFoldDB" id="A0A9Q0RZQ0"/>
<sequence>MVTFLFGIFFFGLSLYLYLTWNFDYWKRRGVVGPRPRPYVGTFPKTALMDKNSNYISETSEIFRKYYRKHRFIGIFEYREPKLMILDPALTVDIYVKYFKHFADNTMSETVFAKQDPLFKPNPFIATGSEWKERRTDLAPAFTMLRVKGMYPVIEDSCQRLVSYINDLIESGQSIIASKNIACRVTANSLCSNMYGLDAKAFDDHSDFVENSLRMFEQVPTFRTILWTIFPVLNKLFPNRSVSKEFNEWFIGLYKMAVELRSKNNIQRDDYLNLLMDLQKKKNMSVTSSAANAFVFFLDGFETTSYILGSAINELAKNKNCQEKLRAEVKSSKSRGFDDLNQLPYLDAVVNGNLMGRGRKVKKTTRVSPFPFPIWKTCTENIELTDLDGRVVLIEKGTKIILPTTAMHQHPDYYHDPDKFNPERFTTGAGDPKTLKDAGVFNPFGNGPRICMGMRWAICNIKAVLCTLVDNFEFSVRVTEEKPSTITGMLFFSNNTTQLEFKRLQ</sequence>
<organism evidence="16 17">
    <name type="scientific">Pseudolycoriella hygida</name>
    <dbReference type="NCBI Taxonomy" id="35572"/>
    <lineage>
        <taxon>Eukaryota</taxon>
        <taxon>Metazoa</taxon>
        <taxon>Ecdysozoa</taxon>
        <taxon>Arthropoda</taxon>
        <taxon>Hexapoda</taxon>
        <taxon>Insecta</taxon>
        <taxon>Pterygota</taxon>
        <taxon>Neoptera</taxon>
        <taxon>Endopterygota</taxon>
        <taxon>Diptera</taxon>
        <taxon>Nematocera</taxon>
        <taxon>Sciaroidea</taxon>
        <taxon>Sciaridae</taxon>
        <taxon>Pseudolycoriella</taxon>
    </lineage>
</organism>
<dbReference type="InterPro" id="IPR017972">
    <property type="entry name" value="Cyt_P450_CS"/>
</dbReference>
<dbReference type="Pfam" id="PF00067">
    <property type="entry name" value="p450"/>
    <property type="match status" value="1"/>
</dbReference>
<evidence type="ECO:0000256" key="3">
    <source>
        <dbReference type="ARBA" id="ARBA00004174"/>
    </source>
</evidence>
<evidence type="ECO:0000256" key="2">
    <source>
        <dbReference type="ARBA" id="ARBA00003690"/>
    </source>
</evidence>
<comment type="similarity">
    <text evidence="5 15">Belongs to the cytochrome P450 family.</text>
</comment>
<reference evidence="16" key="1">
    <citation type="submission" date="2022-07" db="EMBL/GenBank/DDBJ databases">
        <authorList>
            <person name="Trinca V."/>
            <person name="Uliana J.V.C."/>
            <person name="Torres T.T."/>
            <person name="Ward R.J."/>
            <person name="Monesi N."/>
        </authorList>
    </citation>
    <scope>NUCLEOTIDE SEQUENCE</scope>
    <source>
        <strain evidence="16">HSMRA1968</strain>
        <tissue evidence="16">Whole embryos</tissue>
    </source>
</reference>
<dbReference type="PRINTS" id="PR00463">
    <property type="entry name" value="EP450I"/>
</dbReference>
<comment type="caution">
    <text evidence="16">The sequence shown here is derived from an EMBL/GenBank/DDBJ whole genome shotgun (WGS) entry which is preliminary data.</text>
</comment>
<keyword evidence="8" id="KW-0256">Endoplasmic reticulum</keyword>
<evidence type="ECO:0000256" key="8">
    <source>
        <dbReference type="ARBA" id="ARBA00022824"/>
    </source>
</evidence>
<accession>A0A9Q0RZQ0</accession>
<evidence type="ECO:0000256" key="13">
    <source>
        <dbReference type="ARBA" id="ARBA00023136"/>
    </source>
</evidence>
<keyword evidence="17" id="KW-1185">Reference proteome</keyword>
<evidence type="ECO:0000256" key="5">
    <source>
        <dbReference type="ARBA" id="ARBA00010617"/>
    </source>
</evidence>